<feature type="transmembrane region" description="Helical" evidence="11">
    <location>
        <begin position="446"/>
        <end position="470"/>
    </location>
</feature>
<feature type="region of interest" description="Disordered" evidence="10">
    <location>
        <begin position="238"/>
        <end position="359"/>
    </location>
</feature>
<feature type="transmembrane region" description="Helical" evidence="11">
    <location>
        <begin position="516"/>
        <end position="542"/>
    </location>
</feature>
<dbReference type="PANTHER" id="PTHR31064:SF30">
    <property type="entry name" value="HIGH-AFFINITY POTASSIUM TRANSPORT PROTEIN-RELATED"/>
    <property type="match status" value="1"/>
</dbReference>
<feature type="chain" id="PRO_5042275767" description="Potassium transport protein" evidence="12">
    <location>
        <begin position="17"/>
        <end position="872"/>
    </location>
</feature>
<reference evidence="13" key="2">
    <citation type="submission" date="2023-01" db="EMBL/GenBank/DDBJ databases">
        <authorList>
            <person name="Petersen C."/>
        </authorList>
    </citation>
    <scope>NUCLEOTIDE SEQUENCE</scope>
    <source>
        <strain evidence="13">IBT 15450</strain>
    </source>
</reference>
<dbReference type="Proteomes" id="UP001219568">
    <property type="component" value="Unassembled WGS sequence"/>
</dbReference>
<dbReference type="InterPro" id="IPR051143">
    <property type="entry name" value="TrkH_K-transport"/>
</dbReference>
<proteinExistence type="inferred from homology"/>
<evidence type="ECO:0000256" key="7">
    <source>
        <dbReference type="ARBA" id="ARBA00022989"/>
    </source>
</evidence>
<dbReference type="EMBL" id="JAQJZL010000010">
    <property type="protein sequence ID" value="KAJ6034312.1"/>
    <property type="molecule type" value="Genomic_DNA"/>
</dbReference>
<evidence type="ECO:0000313" key="14">
    <source>
        <dbReference type="Proteomes" id="UP001219568"/>
    </source>
</evidence>
<dbReference type="PANTHER" id="PTHR31064">
    <property type="entry name" value="POTASSIUM TRANSPORT PROTEIN DDB_G0292412-RELATED"/>
    <property type="match status" value="1"/>
</dbReference>
<feature type="transmembrane region" description="Helical" evidence="11">
    <location>
        <begin position="645"/>
        <end position="662"/>
    </location>
</feature>
<evidence type="ECO:0008006" key="15">
    <source>
        <dbReference type="Google" id="ProtNLM"/>
    </source>
</evidence>
<reference evidence="13" key="1">
    <citation type="journal article" date="2023" name="IMA Fungus">
        <title>Comparative genomic study of the Penicillium genus elucidates a diverse pangenome and 15 lateral gene transfer events.</title>
        <authorList>
            <person name="Petersen C."/>
            <person name="Sorensen T."/>
            <person name="Nielsen M.R."/>
            <person name="Sondergaard T.E."/>
            <person name="Sorensen J.L."/>
            <person name="Fitzpatrick D.A."/>
            <person name="Frisvad J.C."/>
            <person name="Nielsen K.L."/>
        </authorList>
    </citation>
    <scope>NUCLEOTIDE SEQUENCE</scope>
    <source>
        <strain evidence="13">IBT 15450</strain>
    </source>
</reference>
<dbReference type="PIRSF" id="PIRSF002450">
    <property type="entry name" value="K+_transpter_TRK"/>
    <property type="match status" value="1"/>
</dbReference>
<feature type="non-terminal residue" evidence="13">
    <location>
        <position position="872"/>
    </location>
</feature>
<feature type="compositionally biased region" description="Polar residues" evidence="10">
    <location>
        <begin position="391"/>
        <end position="400"/>
    </location>
</feature>
<feature type="transmembrane region" description="Helical" evidence="11">
    <location>
        <begin position="733"/>
        <end position="753"/>
    </location>
</feature>
<evidence type="ECO:0000256" key="3">
    <source>
        <dbReference type="ARBA" id="ARBA00022448"/>
    </source>
</evidence>
<feature type="transmembrane region" description="Helical" evidence="11">
    <location>
        <begin position="163"/>
        <end position="188"/>
    </location>
</feature>
<comment type="caution">
    <text evidence="13">The sequence shown here is derived from an EMBL/GenBank/DDBJ whole genome shotgun (WGS) entry which is preliminary data.</text>
</comment>
<feature type="transmembrane region" description="Helical" evidence="11">
    <location>
        <begin position="102"/>
        <end position="126"/>
    </location>
</feature>
<name>A0AAD6N686_PENCN</name>
<dbReference type="GO" id="GO:0140107">
    <property type="term" value="F:high-affinity potassium ion transmembrane transporter activity"/>
    <property type="evidence" value="ECO:0007669"/>
    <property type="project" value="TreeGrafter"/>
</dbReference>
<keyword evidence="9 11" id="KW-0472">Membrane</keyword>
<feature type="compositionally biased region" description="Acidic residues" evidence="10">
    <location>
        <begin position="350"/>
        <end position="359"/>
    </location>
</feature>
<keyword evidence="5 11" id="KW-0812">Transmembrane</keyword>
<dbReference type="Pfam" id="PF02386">
    <property type="entry name" value="TrkH"/>
    <property type="match status" value="1"/>
</dbReference>
<gene>
    <name evidence="13" type="ORF">N7460_008487</name>
</gene>
<dbReference type="InterPro" id="IPR015958">
    <property type="entry name" value="Trk1_fungi"/>
</dbReference>
<feature type="compositionally biased region" description="Basic and acidic residues" evidence="10">
    <location>
        <begin position="799"/>
        <end position="809"/>
    </location>
</feature>
<evidence type="ECO:0000256" key="8">
    <source>
        <dbReference type="ARBA" id="ARBA00023065"/>
    </source>
</evidence>
<evidence type="ECO:0000313" key="13">
    <source>
        <dbReference type="EMBL" id="KAJ6034312.1"/>
    </source>
</evidence>
<evidence type="ECO:0000256" key="6">
    <source>
        <dbReference type="ARBA" id="ARBA00022958"/>
    </source>
</evidence>
<comment type="subcellular location">
    <subcellularLocation>
        <location evidence="1">Membrane</location>
        <topology evidence="1">Multi-pass membrane protein</topology>
    </subcellularLocation>
</comment>
<dbReference type="InterPro" id="IPR004773">
    <property type="entry name" value="K/Na_transp_Trk1/HKT1"/>
</dbReference>
<feature type="compositionally biased region" description="Basic and acidic residues" evidence="10">
    <location>
        <begin position="323"/>
        <end position="346"/>
    </location>
</feature>
<keyword evidence="6" id="KW-0630">Potassium</keyword>
<feature type="region of interest" description="Disordered" evidence="10">
    <location>
        <begin position="799"/>
        <end position="872"/>
    </location>
</feature>
<feature type="region of interest" description="Disordered" evidence="10">
    <location>
        <begin position="205"/>
        <end position="225"/>
    </location>
</feature>
<sequence length="872" mass="97684">LFLSFLLLSFLYPSHVFHRLQLWLNATRLRAACSLENSPLGSDRRDHMIEKFPSFRESPISSNPAPVAFRQPFGRLCLVNMFSAFIRRVSSLKQRVPLLNELHLNFIFIHYAYIISWVIIGSIILYPGSELAYIDALFFAAGAATQSGLNTVDLNKLRLYQQIVLYLIPCLCTPIFIHSALVFIRLYWFEKRFQHVVRDARAMRRTRSRMETVTEDRDSDEVNRAELGVSGRPIVVLRNNSGDARDGRLADQSSKNIAPGVDSPEIRTPSAGSGSRSGSGSGSGSGSSSSSSSDETETEPEPRFGLGSLKVPTHLNPETHIAFLEKQRKDKGALRIPSPREYDRGGAPEALEEDADQEEEQAPLLVLVTPMLARQTTPRRMINSVHLKDPTSPSTSQTSRGLERELTTQPYLSWNATVARNSNFVDLTEEQRDELGGIEYRALKTLAVVLITYYIGFHLIGMLSMIGWIMTVNQWGNVVREAGVGRPWWGIFTAASAFNDLGFTLTPDSFYSFQRAVFPLLMLSFLIIIGNTAFPCMLRLMIWVMSKFTRQGTALWEELKFLLDHPRRCFTLLFPRNATWWLFAILVALNGIDVIFFVILDLNDPAVTALPAGIRVLDGFFQAAATRTAGFGIISLSYLHPAIQVSYLIMMYISVFPIAISMRRTNVYEEKSLGIYDATDEDHDEDSNAPTYIGAHLRRQLSFDLWYVFLGLFIIAIAEGGRLQSQDDYSFQLFTVLFEVVSAYGTVGLSFGYPNVNTSFAGQFNVVSKLVIIAMQLRGRHRGLPYALDRAVLLPSDAMNRHEAEQSERRMRRRASNLSGAGSFGQSQSRTLSQARNDAAQTSGSETHDWQTGPAPNTGSLVHRSSTIRSNR</sequence>
<evidence type="ECO:0000256" key="10">
    <source>
        <dbReference type="SAM" id="MobiDB-lite"/>
    </source>
</evidence>
<dbReference type="GO" id="GO:0005886">
    <property type="term" value="C:plasma membrane"/>
    <property type="evidence" value="ECO:0007669"/>
    <property type="project" value="InterPro"/>
</dbReference>
<dbReference type="AlphaFoldDB" id="A0AAD6N686"/>
<evidence type="ECO:0000256" key="12">
    <source>
        <dbReference type="SAM" id="SignalP"/>
    </source>
</evidence>
<feature type="compositionally biased region" description="Polar residues" evidence="10">
    <location>
        <begin position="816"/>
        <end position="845"/>
    </location>
</feature>
<comment type="similarity">
    <text evidence="2">Belongs to the TrkH potassium transport family.</text>
</comment>
<dbReference type="GO" id="GO:1990573">
    <property type="term" value="P:potassium ion import across plasma membrane"/>
    <property type="evidence" value="ECO:0007669"/>
    <property type="project" value="TreeGrafter"/>
</dbReference>
<feature type="compositionally biased region" description="Gly residues" evidence="10">
    <location>
        <begin position="275"/>
        <end position="285"/>
    </location>
</feature>
<evidence type="ECO:0000256" key="5">
    <source>
        <dbReference type="ARBA" id="ARBA00022692"/>
    </source>
</evidence>
<feature type="region of interest" description="Disordered" evidence="10">
    <location>
        <begin position="381"/>
        <end position="403"/>
    </location>
</feature>
<protein>
    <recommendedName>
        <fullName evidence="15">Potassium transport protein</fullName>
    </recommendedName>
</protein>
<feature type="compositionally biased region" description="Polar residues" evidence="10">
    <location>
        <begin position="854"/>
        <end position="872"/>
    </location>
</feature>
<feature type="transmembrane region" description="Helical" evidence="11">
    <location>
        <begin position="705"/>
        <end position="721"/>
    </location>
</feature>
<dbReference type="NCBIfam" id="TIGR00934">
    <property type="entry name" value="2a38euk"/>
    <property type="match status" value="1"/>
</dbReference>
<feature type="compositionally biased region" description="Basic and acidic residues" evidence="10">
    <location>
        <begin position="205"/>
        <end position="224"/>
    </location>
</feature>
<dbReference type="InterPro" id="IPR003445">
    <property type="entry name" value="Cat_transpt"/>
</dbReference>
<evidence type="ECO:0000256" key="2">
    <source>
        <dbReference type="ARBA" id="ARBA00009137"/>
    </source>
</evidence>
<evidence type="ECO:0000256" key="4">
    <source>
        <dbReference type="ARBA" id="ARBA00022538"/>
    </source>
</evidence>
<keyword evidence="8" id="KW-0406">Ion transport</keyword>
<accession>A0AAD6N686</accession>
<keyword evidence="4" id="KW-0633">Potassium transport</keyword>
<keyword evidence="7 11" id="KW-1133">Transmembrane helix</keyword>
<evidence type="ECO:0000256" key="9">
    <source>
        <dbReference type="ARBA" id="ARBA00023136"/>
    </source>
</evidence>
<feature type="signal peptide" evidence="12">
    <location>
        <begin position="1"/>
        <end position="16"/>
    </location>
</feature>
<dbReference type="GO" id="GO:0030007">
    <property type="term" value="P:intracellular potassium ion homeostasis"/>
    <property type="evidence" value="ECO:0007669"/>
    <property type="project" value="InterPro"/>
</dbReference>
<feature type="transmembrane region" description="Helical" evidence="11">
    <location>
        <begin position="578"/>
        <end position="600"/>
    </location>
</feature>
<organism evidence="13 14">
    <name type="scientific">Penicillium canescens</name>
    <dbReference type="NCBI Taxonomy" id="5083"/>
    <lineage>
        <taxon>Eukaryota</taxon>
        <taxon>Fungi</taxon>
        <taxon>Dikarya</taxon>
        <taxon>Ascomycota</taxon>
        <taxon>Pezizomycotina</taxon>
        <taxon>Eurotiomycetes</taxon>
        <taxon>Eurotiomycetidae</taxon>
        <taxon>Eurotiales</taxon>
        <taxon>Aspergillaceae</taxon>
        <taxon>Penicillium</taxon>
    </lineage>
</organism>
<keyword evidence="12" id="KW-0732">Signal</keyword>
<keyword evidence="14" id="KW-1185">Reference proteome</keyword>
<evidence type="ECO:0000256" key="11">
    <source>
        <dbReference type="SAM" id="Phobius"/>
    </source>
</evidence>
<keyword evidence="3" id="KW-0813">Transport</keyword>
<evidence type="ECO:0000256" key="1">
    <source>
        <dbReference type="ARBA" id="ARBA00004141"/>
    </source>
</evidence>